<protein>
    <submittedName>
        <fullName evidence="1">Uncharacterized protein</fullName>
    </submittedName>
</protein>
<reference evidence="1 2" key="1">
    <citation type="submission" date="2021-03" db="EMBL/GenBank/DDBJ databases">
        <title>Genomic Encyclopedia of Type Strains, Phase IV (KMG-IV): sequencing the most valuable type-strain genomes for metagenomic binning, comparative biology and taxonomic classification.</title>
        <authorList>
            <person name="Goeker M."/>
        </authorList>
    </citation>
    <scope>NUCLEOTIDE SEQUENCE [LARGE SCALE GENOMIC DNA]</scope>
    <source>
        <strain evidence="1 2">DSM 26675</strain>
    </source>
</reference>
<proteinExistence type="predicted"/>
<sequence>MTYIIENATILKDQRITKNSLLIENGRILSIKPAYKRYRYIRMNAAPYIMAPTSTLLFNEFPFNMSFQEQKKFFIDEFILKGCTTFLTLATVKQENNLLKEVKQLKTRLLNSPIDFIIGVRVAIKRLTPAFLRTCKRERIPAIFVEVSGVDELDHLPWGWLREAIFPYNSPLIPIFINQNERERKHAEVQWKRKMQEEKMPFIEQEIVEQEPISYSALTKIGIYPKVSNIHQGCELSYNLYLKSREIRKIEEVELFHYHRHMLVTTIHKGNVIRAQNQIEFRPGFGEHIPISTPSFFST</sequence>
<dbReference type="Proteomes" id="UP001519293">
    <property type="component" value="Unassembled WGS sequence"/>
</dbReference>
<accession>A0ABS4REN4</accession>
<evidence type="ECO:0000313" key="1">
    <source>
        <dbReference type="EMBL" id="MBP2241368.1"/>
    </source>
</evidence>
<evidence type="ECO:0000313" key="2">
    <source>
        <dbReference type="Proteomes" id="UP001519293"/>
    </source>
</evidence>
<dbReference type="RefSeq" id="WP_066395455.1">
    <property type="nucleotide sequence ID" value="NZ_JAGIKZ010000008.1"/>
</dbReference>
<gene>
    <name evidence="1" type="ORF">J2Z40_001930</name>
</gene>
<keyword evidence="2" id="KW-1185">Reference proteome</keyword>
<dbReference type="EMBL" id="JAGIKZ010000008">
    <property type="protein sequence ID" value="MBP2241368.1"/>
    <property type="molecule type" value="Genomic_DNA"/>
</dbReference>
<organism evidence="1 2">
    <name type="scientific">Cytobacillus eiseniae</name>
    <dbReference type="NCBI Taxonomy" id="762947"/>
    <lineage>
        <taxon>Bacteria</taxon>
        <taxon>Bacillati</taxon>
        <taxon>Bacillota</taxon>
        <taxon>Bacilli</taxon>
        <taxon>Bacillales</taxon>
        <taxon>Bacillaceae</taxon>
        <taxon>Cytobacillus</taxon>
    </lineage>
</organism>
<comment type="caution">
    <text evidence="1">The sequence shown here is derived from an EMBL/GenBank/DDBJ whole genome shotgun (WGS) entry which is preliminary data.</text>
</comment>
<name>A0ABS4REN4_9BACI</name>